<dbReference type="OrthoDB" id="9875564at2"/>
<accession>A0A1E5Q5I7</accession>
<protein>
    <submittedName>
        <fullName evidence="1">Uncharacterized protein</fullName>
    </submittedName>
</protein>
<dbReference type="AlphaFoldDB" id="A0A1E5Q5I7"/>
<dbReference type="RefSeq" id="WP_069958622.1">
    <property type="nucleotide sequence ID" value="NZ_MCGG01000046.1"/>
</dbReference>
<dbReference type="EMBL" id="MCGG01000046">
    <property type="protein sequence ID" value="OEJ65684.1"/>
    <property type="molecule type" value="Genomic_DNA"/>
</dbReference>
<proteinExistence type="predicted"/>
<evidence type="ECO:0000313" key="1">
    <source>
        <dbReference type="EMBL" id="OEJ65684.1"/>
    </source>
</evidence>
<reference evidence="2" key="1">
    <citation type="submission" date="2016-07" db="EMBL/GenBank/DDBJ databases">
        <authorList>
            <person name="Florea S."/>
            <person name="Webb J.S."/>
            <person name="Jaromczyk J."/>
            <person name="Schardl C.L."/>
        </authorList>
    </citation>
    <scope>NUCLEOTIDE SEQUENCE [LARGE SCALE GENOMIC DNA]</scope>
    <source>
        <strain evidence="2">MV-1</strain>
    </source>
</reference>
<comment type="caution">
    <text evidence="1">The sequence shown here is derived from an EMBL/GenBank/DDBJ whole genome shotgun (WGS) entry which is preliminary data.</text>
</comment>
<organism evidence="1 2">
    <name type="scientific">Magnetovibrio blakemorei</name>
    <dbReference type="NCBI Taxonomy" id="28181"/>
    <lineage>
        <taxon>Bacteria</taxon>
        <taxon>Pseudomonadati</taxon>
        <taxon>Pseudomonadota</taxon>
        <taxon>Alphaproteobacteria</taxon>
        <taxon>Rhodospirillales</taxon>
        <taxon>Magnetovibrionaceae</taxon>
        <taxon>Magnetovibrio</taxon>
    </lineage>
</organism>
<name>A0A1E5Q5I7_9PROT</name>
<sequence>MRSCDECPGSVKCSSVHLYPILVRVYGLYASGTRDKFDILFSLSDEDEAALEQCNAQVSRDCWTKSALLAIGELVGQLVTEGRAMDEVEQGLYDTIRTARDAFAHFPWHMEELVEQSADLYAYIHEQCPDPQLCEHITKRSFMKACKEIAYAH</sequence>
<evidence type="ECO:0000313" key="2">
    <source>
        <dbReference type="Proteomes" id="UP000095347"/>
    </source>
</evidence>
<gene>
    <name evidence="1" type="ORF">BEN30_13610</name>
</gene>
<dbReference type="Proteomes" id="UP000095347">
    <property type="component" value="Unassembled WGS sequence"/>
</dbReference>
<keyword evidence="2" id="KW-1185">Reference proteome</keyword>
<dbReference type="STRING" id="28181.BEN30_13610"/>